<evidence type="ECO:0000256" key="1">
    <source>
        <dbReference type="SAM" id="SignalP"/>
    </source>
</evidence>
<comment type="caution">
    <text evidence="2">The sequence shown here is derived from an EMBL/GenBank/DDBJ whole genome shotgun (WGS) entry which is preliminary data.</text>
</comment>
<keyword evidence="1" id="KW-0732">Signal</keyword>
<sequence length="175" mass="19752">MDLHYWVLVIGFTLVAADDCLTPTPFEVIDDPGIQFPDGPIECPKANGKYVRIDSPDYCVKNEITPFTDCCAKRKGYECTWDKIQCPGVFWYNNLYCKLIRRPIKLPKYANCSCFQCVTSYDSTGLKYCPLLFGKCGPTALQNIPVSMVCVDPKTLESRCFSASFCLPQRCDCFA</sequence>
<feature type="signal peptide" evidence="1">
    <location>
        <begin position="1"/>
        <end position="17"/>
    </location>
</feature>
<accession>A0AAV2H4Z9</accession>
<evidence type="ECO:0000313" key="3">
    <source>
        <dbReference type="Proteomes" id="UP001497497"/>
    </source>
</evidence>
<reference evidence="2 3" key="1">
    <citation type="submission" date="2024-04" db="EMBL/GenBank/DDBJ databases">
        <authorList>
            <consortium name="Genoscope - CEA"/>
            <person name="William W."/>
        </authorList>
    </citation>
    <scope>NUCLEOTIDE SEQUENCE [LARGE SCALE GENOMIC DNA]</scope>
</reference>
<gene>
    <name evidence="2" type="ORF">GSLYS_00002942001</name>
</gene>
<keyword evidence="3" id="KW-1185">Reference proteome</keyword>
<organism evidence="2 3">
    <name type="scientific">Lymnaea stagnalis</name>
    <name type="common">Great pond snail</name>
    <name type="synonym">Helix stagnalis</name>
    <dbReference type="NCBI Taxonomy" id="6523"/>
    <lineage>
        <taxon>Eukaryota</taxon>
        <taxon>Metazoa</taxon>
        <taxon>Spiralia</taxon>
        <taxon>Lophotrochozoa</taxon>
        <taxon>Mollusca</taxon>
        <taxon>Gastropoda</taxon>
        <taxon>Heterobranchia</taxon>
        <taxon>Euthyneura</taxon>
        <taxon>Panpulmonata</taxon>
        <taxon>Hygrophila</taxon>
        <taxon>Lymnaeoidea</taxon>
        <taxon>Lymnaeidae</taxon>
        <taxon>Lymnaea</taxon>
    </lineage>
</organism>
<dbReference type="EMBL" id="CAXITT010000037">
    <property type="protein sequence ID" value="CAL1528772.1"/>
    <property type="molecule type" value="Genomic_DNA"/>
</dbReference>
<dbReference type="AlphaFoldDB" id="A0AAV2H4Z9"/>
<name>A0AAV2H4Z9_LYMST</name>
<protein>
    <submittedName>
        <fullName evidence="2">Uncharacterized protein</fullName>
    </submittedName>
</protein>
<dbReference type="Proteomes" id="UP001497497">
    <property type="component" value="Unassembled WGS sequence"/>
</dbReference>
<evidence type="ECO:0000313" key="2">
    <source>
        <dbReference type="EMBL" id="CAL1528772.1"/>
    </source>
</evidence>
<proteinExistence type="predicted"/>
<feature type="chain" id="PRO_5043718679" evidence="1">
    <location>
        <begin position="18"/>
        <end position="175"/>
    </location>
</feature>